<dbReference type="GO" id="GO:0005634">
    <property type="term" value="C:nucleus"/>
    <property type="evidence" value="ECO:0007669"/>
    <property type="project" value="UniProtKB-SubCell"/>
</dbReference>
<dbReference type="FunFam" id="1.10.10.60:FF:000769">
    <property type="match status" value="1"/>
</dbReference>
<dbReference type="InterPro" id="IPR001356">
    <property type="entry name" value="HD"/>
</dbReference>
<dbReference type="EMBL" id="BLKM01000824">
    <property type="protein sequence ID" value="GFG38833.1"/>
    <property type="molecule type" value="Genomic_DNA"/>
</dbReference>
<dbReference type="PANTHER" id="PTHR24331">
    <property type="entry name" value="DBX"/>
    <property type="match status" value="1"/>
</dbReference>
<accession>A0A6L2Q1Q3</accession>
<dbReference type="InterPro" id="IPR051662">
    <property type="entry name" value="H2.0_Homeobox_NeuralPatt"/>
</dbReference>
<proteinExistence type="predicted"/>
<comment type="caution">
    <text evidence="6">The sequence shown here is derived from an EMBL/GenBank/DDBJ whole genome shotgun (WGS) entry which is preliminary data.</text>
</comment>
<feature type="DNA-binding region" description="Homeobox" evidence="2">
    <location>
        <begin position="315"/>
        <end position="383"/>
    </location>
</feature>
<dbReference type="InterPro" id="IPR009057">
    <property type="entry name" value="Homeodomain-like_sf"/>
</dbReference>
<name>A0A6L2Q1Q3_COPFO</name>
<dbReference type="PROSITE" id="PS50071">
    <property type="entry name" value="HOMEOBOX_2"/>
    <property type="match status" value="1"/>
</dbReference>
<protein>
    <recommendedName>
        <fullName evidence="5">Homeobox domain-containing protein</fullName>
    </recommendedName>
</protein>
<dbReference type="InParanoid" id="A0A6L2Q1Q3"/>
<feature type="compositionally biased region" description="Basic and acidic residues" evidence="4">
    <location>
        <begin position="462"/>
        <end position="473"/>
    </location>
</feature>
<feature type="compositionally biased region" description="Acidic residues" evidence="4">
    <location>
        <begin position="474"/>
        <end position="494"/>
    </location>
</feature>
<keyword evidence="2 3" id="KW-0539">Nucleus</keyword>
<evidence type="ECO:0000256" key="4">
    <source>
        <dbReference type="SAM" id="MobiDB-lite"/>
    </source>
</evidence>
<dbReference type="Pfam" id="PF00046">
    <property type="entry name" value="Homeodomain"/>
    <property type="match status" value="1"/>
</dbReference>
<evidence type="ECO:0000256" key="3">
    <source>
        <dbReference type="RuleBase" id="RU000682"/>
    </source>
</evidence>
<dbReference type="CDD" id="cd00086">
    <property type="entry name" value="homeodomain"/>
    <property type="match status" value="1"/>
</dbReference>
<dbReference type="OrthoDB" id="8181737at2759"/>
<feature type="region of interest" description="Disordered" evidence="4">
    <location>
        <begin position="385"/>
        <end position="438"/>
    </location>
</feature>
<dbReference type="Proteomes" id="UP000502823">
    <property type="component" value="Unassembled WGS sequence"/>
</dbReference>
<feature type="region of interest" description="Disordered" evidence="4">
    <location>
        <begin position="459"/>
        <end position="494"/>
    </location>
</feature>
<evidence type="ECO:0000256" key="1">
    <source>
        <dbReference type="ARBA" id="ARBA00004123"/>
    </source>
</evidence>
<comment type="subcellular location">
    <subcellularLocation>
        <location evidence="1 2 3">Nucleus</location>
    </subcellularLocation>
</comment>
<reference evidence="7" key="1">
    <citation type="submission" date="2020-01" db="EMBL/GenBank/DDBJ databases">
        <title>Draft genome sequence of the Termite Coptotermes fromosanus.</title>
        <authorList>
            <person name="Itakura S."/>
            <person name="Yosikawa Y."/>
            <person name="Umezawa K."/>
        </authorList>
    </citation>
    <scope>NUCLEOTIDE SEQUENCE [LARGE SCALE GENOMIC DNA]</scope>
</reference>
<evidence type="ECO:0000259" key="5">
    <source>
        <dbReference type="PROSITE" id="PS50071"/>
    </source>
</evidence>
<keyword evidence="7" id="KW-1185">Reference proteome</keyword>
<feature type="compositionally biased region" description="Polar residues" evidence="4">
    <location>
        <begin position="393"/>
        <end position="406"/>
    </location>
</feature>
<evidence type="ECO:0000313" key="6">
    <source>
        <dbReference type="EMBL" id="GFG38833.1"/>
    </source>
</evidence>
<keyword evidence="2 3" id="KW-0238">DNA-binding</keyword>
<dbReference type="PANTHER" id="PTHR24331:SF0">
    <property type="entry name" value="DBX"/>
    <property type="match status" value="1"/>
</dbReference>
<evidence type="ECO:0000256" key="2">
    <source>
        <dbReference type="PROSITE-ProRule" id="PRU00108"/>
    </source>
</evidence>
<keyword evidence="2 3" id="KW-0371">Homeobox</keyword>
<dbReference type="SMART" id="SM00389">
    <property type="entry name" value="HOX"/>
    <property type="match status" value="1"/>
</dbReference>
<evidence type="ECO:0000313" key="7">
    <source>
        <dbReference type="Proteomes" id="UP000502823"/>
    </source>
</evidence>
<organism evidence="6 7">
    <name type="scientific">Coptotermes formosanus</name>
    <name type="common">Formosan subterranean termite</name>
    <dbReference type="NCBI Taxonomy" id="36987"/>
    <lineage>
        <taxon>Eukaryota</taxon>
        <taxon>Metazoa</taxon>
        <taxon>Ecdysozoa</taxon>
        <taxon>Arthropoda</taxon>
        <taxon>Hexapoda</taxon>
        <taxon>Insecta</taxon>
        <taxon>Pterygota</taxon>
        <taxon>Neoptera</taxon>
        <taxon>Polyneoptera</taxon>
        <taxon>Dictyoptera</taxon>
        <taxon>Blattodea</taxon>
        <taxon>Blattoidea</taxon>
        <taxon>Termitoidae</taxon>
        <taxon>Rhinotermitidae</taxon>
        <taxon>Coptotermes</taxon>
    </lineage>
</organism>
<gene>
    <name evidence="6" type="ORF">Cfor_11264</name>
</gene>
<dbReference type="GO" id="GO:0006357">
    <property type="term" value="P:regulation of transcription by RNA polymerase II"/>
    <property type="evidence" value="ECO:0007669"/>
    <property type="project" value="TreeGrafter"/>
</dbReference>
<dbReference type="Gene3D" id="1.10.10.60">
    <property type="entry name" value="Homeodomain-like"/>
    <property type="match status" value="1"/>
</dbReference>
<feature type="domain" description="Homeobox" evidence="5">
    <location>
        <begin position="313"/>
        <end position="382"/>
    </location>
</feature>
<sequence length="494" mass="53282">MTSPFLMDNLLNTKFEHSQQNGNSPGSEGVGTRKLLDRDSRGLLTCPIAPKNPVGSSYYNGNASPGTINELFASKQHQQNQLEPSNGIVTSKLLNPHHQEALGPTATASLTLGITASYSIVAQDAHGLPTTLPAARHHQPAIVSCSCGGADNCCVAKREVGQSLAYYHGQPGGCCCYDRRNDGTSLKASLKQDPASSQTKPILKFSVSAILGADTVKSPPCTDPLLHTSGPPLFGYAGIGSGSGIAKPIPRPAAAMFNPHLHSLLACRHPYLTVSTPNTGGSSGPGGSSSAPTAVFPLPGTFPWANSSRGKPRRGMMRRAVFSDLQRKGLEKRFQSQKYISKPDRKKLAEKLGLKDSQASLHALSMSVKIWFQNRRMKWRNSKERELLASGGSREQTLPNRNNPNPDLSDAEGDRPKIDLSDISPLNSPQLPSHHASYKVGQHDDDVMLEHDGQMLMLDAATEEKQLLHHHDQDLEEDSGGEDDEDDEEEINVT</sequence>
<dbReference type="SUPFAM" id="SSF46689">
    <property type="entry name" value="Homeodomain-like"/>
    <property type="match status" value="1"/>
</dbReference>
<dbReference type="GO" id="GO:0003677">
    <property type="term" value="F:DNA binding"/>
    <property type="evidence" value="ECO:0007669"/>
    <property type="project" value="UniProtKB-UniRule"/>
</dbReference>
<dbReference type="AlphaFoldDB" id="A0A6L2Q1Q3"/>